<dbReference type="PANTHER" id="PTHR30349">
    <property type="entry name" value="PHAGE INTEGRASE-RELATED"/>
    <property type="match status" value="1"/>
</dbReference>
<proteinExistence type="predicted"/>
<evidence type="ECO:0000256" key="1">
    <source>
        <dbReference type="ARBA" id="ARBA00022908"/>
    </source>
</evidence>
<dbReference type="GO" id="GO:0006310">
    <property type="term" value="P:DNA recombination"/>
    <property type="evidence" value="ECO:0007669"/>
    <property type="project" value="UniProtKB-KW"/>
</dbReference>
<dbReference type="PROSITE" id="PS51898">
    <property type="entry name" value="TYR_RECOMBINASE"/>
    <property type="match status" value="1"/>
</dbReference>
<dbReference type="Gene3D" id="1.10.443.10">
    <property type="entry name" value="Intergrase catalytic core"/>
    <property type="match status" value="1"/>
</dbReference>
<sequence length="319" mass="35697">MPRGKNIALKRLVDTLIATKKPTESRKNVYLQVLVAYENFLGRKATIEDLNRDSMGRYRDEQLLTIKPSTWKNHAAVWHMLITMAFEDDLIPKPFKVTASPDDLKAARRAAGLPIFDQSEETRRAPTNEELREMGTWFPEHGAYYAFLALTGMRSGEVAQLIVSDIEDAGKEHGLMVRISDTYGRSLKNKTSVRTVPVPRCLEGFVRYRMEASQGDTAYPLFGGFDVDDFRRRFSAKKQRVYNNDTTLALHSLRHGFKAAGRAAGVPGDLLDYLTGHAPASSSSVAMSYGQGYAKAYQVLRGAANSIEATLLPFVPRTW</sequence>
<dbReference type="EMBL" id="CP022115">
    <property type="protein sequence ID" value="ASJ25467.1"/>
    <property type="molecule type" value="Genomic_DNA"/>
</dbReference>
<dbReference type="InterPro" id="IPR011010">
    <property type="entry name" value="DNA_brk_join_enz"/>
</dbReference>
<evidence type="ECO:0000313" key="4">
    <source>
        <dbReference type="EMBL" id="ASJ25467.1"/>
    </source>
</evidence>
<accession>A0A248LL21</accession>
<dbReference type="InterPro" id="IPR013762">
    <property type="entry name" value="Integrase-like_cat_sf"/>
</dbReference>
<dbReference type="InterPro" id="IPR002104">
    <property type="entry name" value="Integrase_catalytic"/>
</dbReference>
<dbReference type="GO" id="GO:0015074">
    <property type="term" value="P:DNA integration"/>
    <property type="evidence" value="ECO:0007669"/>
    <property type="project" value="UniProtKB-KW"/>
</dbReference>
<evidence type="ECO:0000313" key="5">
    <source>
        <dbReference type="Proteomes" id="UP000197424"/>
    </source>
</evidence>
<reference evidence="5" key="1">
    <citation type="submission" date="2017-06" db="EMBL/GenBank/DDBJ databases">
        <title>Whole genome sequence of Laribacter hongkongensis LHGZ1.</title>
        <authorList>
            <person name="Chen D."/>
            <person name="Wu H."/>
            <person name="Chen J."/>
        </authorList>
    </citation>
    <scope>NUCLEOTIDE SEQUENCE [LARGE SCALE GENOMIC DNA]</scope>
    <source>
        <strain evidence="5">LHGZ1</strain>
    </source>
</reference>
<evidence type="ECO:0000259" key="3">
    <source>
        <dbReference type="PROSITE" id="PS51898"/>
    </source>
</evidence>
<keyword evidence="1" id="KW-0229">DNA integration</keyword>
<dbReference type="Proteomes" id="UP000197424">
    <property type="component" value="Chromosome"/>
</dbReference>
<evidence type="ECO:0000256" key="2">
    <source>
        <dbReference type="ARBA" id="ARBA00023172"/>
    </source>
</evidence>
<dbReference type="GO" id="GO:0003677">
    <property type="term" value="F:DNA binding"/>
    <property type="evidence" value="ECO:0007669"/>
    <property type="project" value="InterPro"/>
</dbReference>
<dbReference type="SUPFAM" id="SSF56349">
    <property type="entry name" value="DNA breaking-rejoining enzymes"/>
    <property type="match status" value="1"/>
</dbReference>
<dbReference type="InterPro" id="IPR050090">
    <property type="entry name" value="Tyrosine_recombinase_XerCD"/>
</dbReference>
<feature type="domain" description="Tyr recombinase" evidence="3">
    <location>
        <begin position="121"/>
        <end position="305"/>
    </location>
</feature>
<gene>
    <name evidence="4" type="ORF">LHGZ1_2636</name>
</gene>
<name>A0A248LL21_9NEIS</name>
<protein>
    <recommendedName>
        <fullName evidence="3">Tyr recombinase domain-containing protein</fullName>
    </recommendedName>
</protein>
<keyword evidence="2" id="KW-0233">DNA recombination</keyword>
<dbReference type="AlphaFoldDB" id="A0A248LL21"/>
<organism evidence="4 5">
    <name type="scientific">Laribacter hongkongensis</name>
    <dbReference type="NCBI Taxonomy" id="168471"/>
    <lineage>
        <taxon>Bacteria</taxon>
        <taxon>Pseudomonadati</taxon>
        <taxon>Pseudomonadota</taxon>
        <taxon>Betaproteobacteria</taxon>
        <taxon>Neisseriales</taxon>
        <taxon>Aquaspirillaceae</taxon>
        <taxon>Laribacter</taxon>
    </lineage>
</organism>